<evidence type="ECO:0000256" key="2">
    <source>
        <dbReference type="SAM" id="MobiDB-lite"/>
    </source>
</evidence>
<comment type="caution">
    <text evidence="3">The sequence shown here is derived from an EMBL/GenBank/DDBJ whole genome shotgun (WGS) entry which is preliminary data.</text>
</comment>
<gene>
    <name evidence="3" type="ORF">LITE_LOCUS13596</name>
</gene>
<evidence type="ECO:0000256" key="1">
    <source>
        <dbReference type="ARBA" id="ARBA00010541"/>
    </source>
</evidence>
<reference evidence="3" key="1">
    <citation type="submission" date="2022-08" db="EMBL/GenBank/DDBJ databases">
        <authorList>
            <person name="Gutierrez-Valencia J."/>
        </authorList>
    </citation>
    <scope>NUCLEOTIDE SEQUENCE</scope>
</reference>
<dbReference type="InterPro" id="IPR043504">
    <property type="entry name" value="Peptidase_S1_PA_chymotrypsin"/>
</dbReference>
<dbReference type="GO" id="GO:0005777">
    <property type="term" value="C:peroxisome"/>
    <property type="evidence" value="ECO:0007669"/>
    <property type="project" value="InterPro"/>
</dbReference>
<sequence length="724" mass="77978">MNLPEIVDSVRRLAAMVRVSGPDPHGRKMRNHAFHLYNIHFPGMCSSGKTTLSASAVLLPEGFYDAHAVSRILPGSDSRGLGLLLTVASVVEPFVAAHHRQSTPQVEFTVILRRYVIVFGLTGMLELEESVEAVENGNSHWISAKLLRLVDVPASSFSLQSLIEASPDSAHHGWEAGWSLAANGNAPKSYGESLNSSTLEGHLETEESRDPSIMSRSITRLAVLGIPLHLKNLPKVPVAALTKKGDFIFAVGSPFGIVSPMHFFNSVSVGSISNHYHSPNTSLIMADIRCLPGTEGGPVFDKYGRFIGILIRPLRQTSTGAEIQLVTPWETIQSACIDWLLKEPENAADEDTHINKGNLNAVGVVHNHDSDVPSLVPVKKAISSICLITIGEGVWASGVLLNEKGLVLTNAHLLEPSRFGRTTVSGGGNEIRSDIIPYPLSGEDVIQKNKRKLFNAEEAIVGSSYNNHGIIRVRLNHVDPRIWCDAKVVYISRGPLDVALLQLENVPGHLIPISVDLLCPALGSTTYVIGHALFGPRCGFSPSVCSGVVGKIVRAKAPLYYQVLHEKDLEIPAMLETTAAVHSGGSGGAVVNSDGQMIGLVTSNTRHGRGTIIPHLNFSIPCAALAPIFEFSKDMEDITLLKQLDQSNKDLSSVWSLVPRPGPSLPLPLDTIQESLKKSKKGSQFAEFLAERDKVSRSPAAATQLGVVGSSSNSTNRTIFLSKL</sequence>
<comment type="similarity">
    <text evidence="1">Belongs to the peptidase S1C family.</text>
</comment>
<dbReference type="EMBL" id="CAMGYJ010000004">
    <property type="protein sequence ID" value="CAI0407511.1"/>
    <property type="molecule type" value="Genomic_DNA"/>
</dbReference>
<dbReference type="PANTHER" id="PTHR21004:SF0">
    <property type="entry name" value="PEROXISOMAL LEADER PEPTIDE-PROCESSING PROTEASE"/>
    <property type="match status" value="1"/>
</dbReference>
<dbReference type="GO" id="GO:0016485">
    <property type="term" value="P:protein processing"/>
    <property type="evidence" value="ECO:0007669"/>
    <property type="project" value="InterPro"/>
</dbReference>
<evidence type="ECO:0000313" key="3">
    <source>
        <dbReference type="EMBL" id="CAI0407511.1"/>
    </source>
</evidence>
<name>A0AAV0JC57_9ROSI</name>
<dbReference type="PRINTS" id="PR00834">
    <property type="entry name" value="PROTEASES2C"/>
</dbReference>
<dbReference type="InterPro" id="IPR039245">
    <property type="entry name" value="TYSND1/DEG15"/>
</dbReference>
<dbReference type="Gene3D" id="2.40.10.10">
    <property type="entry name" value="Trypsin-like serine proteases"/>
    <property type="match status" value="3"/>
</dbReference>
<dbReference type="PANTHER" id="PTHR21004">
    <property type="entry name" value="SERINE PROTEASE-RELATED"/>
    <property type="match status" value="1"/>
</dbReference>
<dbReference type="Proteomes" id="UP001154282">
    <property type="component" value="Unassembled WGS sequence"/>
</dbReference>
<evidence type="ECO:0008006" key="5">
    <source>
        <dbReference type="Google" id="ProtNLM"/>
    </source>
</evidence>
<evidence type="ECO:0000313" key="4">
    <source>
        <dbReference type="Proteomes" id="UP001154282"/>
    </source>
</evidence>
<protein>
    <recommendedName>
        <fullName evidence="5">Glyoxysomal processing protease, glyoxysomal</fullName>
    </recommendedName>
</protein>
<keyword evidence="4" id="KW-1185">Reference proteome</keyword>
<proteinExistence type="inferred from homology"/>
<dbReference type="AlphaFoldDB" id="A0AAV0JC57"/>
<accession>A0AAV0JC57</accession>
<feature type="region of interest" description="Disordered" evidence="2">
    <location>
        <begin position="191"/>
        <end position="211"/>
    </location>
</feature>
<organism evidence="3 4">
    <name type="scientific">Linum tenue</name>
    <dbReference type="NCBI Taxonomy" id="586396"/>
    <lineage>
        <taxon>Eukaryota</taxon>
        <taxon>Viridiplantae</taxon>
        <taxon>Streptophyta</taxon>
        <taxon>Embryophyta</taxon>
        <taxon>Tracheophyta</taxon>
        <taxon>Spermatophyta</taxon>
        <taxon>Magnoliopsida</taxon>
        <taxon>eudicotyledons</taxon>
        <taxon>Gunneridae</taxon>
        <taxon>Pentapetalae</taxon>
        <taxon>rosids</taxon>
        <taxon>fabids</taxon>
        <taxon>Malpighiales</taxon>
        <taxon>Linaceae</taxon>
        <taxon>Linum</taxon>
    </lineage>
</organism>
<dbReference type="SUPFAM" id="SSF50494">
    <property type="entry name" value="Trypsin-like serine proteases"/>
    <property type="match status" value="2"/>
</dbReference>
<feature type="compositionally biased region" description="Basic and acidic residues" evidence="2">
    <location>
        <begin position="201"/>
        <end position="210"/>
    </location>
</feature>
<dbReference type="FunFam" id="2.40.10.10:FF:000096">
    <property type="entry name" value="Glyoxysomal processing protease glyoxysomal"/>
    <property type="match status" value="1"/>
</dbReference>
<dbReference type="Pfam" id="PF13365">
    <property type="entry name" value="Trypsin_2"/>
    <property type="match status" value="2"/>
</dbReference>
<dbReference type="GO" id="GO:0004252">
    <property type="term" value="F:serine-type endopeptidase activity"/>
    <property type="evidence" value="ECO:0007669"/>
    <property type="project" value="InterPro"/>
</dbReference>
<dbReference type="InterPro" id="IPR009003">
    <property type="entry name" value="Peptidase_S1_PA"/>
</dbReference>
<dbReference type="InterPro" id="IPR001940">
    <property type="entry name" value="Peptidase_S1C"/>
</dbReference>